<dbReference type="RefSeq" id="WP_150050721.1">
    <property type="nucleotide sequence ID" value="NZ_VWPC01000010.1"/>
</dbReference>
<evidence type="ECO:0000313" key="2">
    <source>
        <dbReference type="Proteomes" id="UP000323924"/>
    </source>
</evidence>
<gene>
    <name evidence="1" type="ORF">F2A38_12700</name>
</gene>
<reference evidence="1 2" key="1">
    <citation type="submission" date="2019-09" db="EMBL/GenBank/DDBJ databases">
        <authorList>
            <person name="Vacheron J."/>
            <person name="Dubost A."/>
            <person name="Prigent-Combaret C."/>
            <person name="Muller D."/>
        </authorList>
    </citation>
    <scope>NUCLEOTIDE SEQUENCE [LARGE SCALE GENOMIC DNA]</scope>
    <source>
        <strain evidence="1 2">JV497</strain>
    </source>
</reference>
<protein>
    <submittedName>
        <fullName evidence="1">Uncharacterized protein</fullName>
    </submittedName>
</protein>
<sequence>MNDCYRPILLKKSALISTVEKYALEIEIFTLSRGFRAQISRSGAQKTHFQRSVCGRFRRTDFFNRIGHKRTFVWDRPGQKRTLQSDRYLPSAVAQKNGKHGPIRYSALDSQRSPGTVHLRQPKLHLLFEAFLH</sequence>
<dbReference type="EMBL" id="VWPC01000010">
    <property type="protein sequence ID" value="KAA5842517.1"/>
    <property type="molecule type" value="Genomic_DNA"/>
</dbReference>
<proteinExistence type="predicted"/>
<organism evidence="1 2">
    <name type="scientific">Pseudomonas chlororaphis</name>
    <dbReference type="NCBI Taxonomy" id="587753"/>
    <lineage>
        <taxon>Bacteria</taxon>
        <taxon>Pseudomonadati</taxon>
        <taxon>Pseudomonadota</taxon>
        <taxon>Gammaproteobacteria</taxon>
        <taxon>Pseudomonadales</taxon>
        <taxon>Pseudomonadaceae</taxon>
        <taxon>Pseudomonas</taxon>
    </lineage>
</organism>
<comment type="caution">
    <text evidence="1">The sequence shown here is derived from an EMBL/GenBank/DDBJ whole genome shotgun (WGS) entry which is preliminary data.</text>
</comment>
<dbReference type="Proteomes" id="UP000323924">
    <property type="component" value="Unassembled WGS sequence"/>
</dbReference>
<dbReference type="AlphaFoldDB" id="A0AB34CAU2"/>
<name>A0AB34CAU2_9PSED</name>
<feature type="non-terminal residue" evidence="1">
    <location>
        <position position="133"/>
    </location>
</feature>
<evidence type="ECO:0000313" key="1">
    <source>
        <dbReference type="EMBL" id="KAA5842517.1"/>
    </source>
</evidence>
<accession>A0AB34CAU2</accession>